<dbReference type="Pfam" id="PF22784">
    <property type="entry name" value="PTP-SAK"/>
    <property type="match status" value="1"/>
</dbReference>
<keyword evidence="1" id="KW-0378">Hydrolase</keyword>
<keyword evidence="2" id="KW-0175">Coiled coil</keyword>
<name>A0A2C5Z0P0_9HYPO</name>
<comment type="caution">
    <text evidence="4">The sequence shown here is derived from an EMBL/GenBank/DDBJ whole genome shotgun (WGS) entry which is preliminary data.</text>
</comment>
<dbReference type="OrthoDB" id="432447at2759"/>
<reference evidence="4 5" key="1">
    <citation type="submission" date="2017-06" db="EMBL/GenBank/DDBJ databases">
        <title>Ant-infecting Ophiocordyceps genomes reveal a high diversity of potential behavioral manipulation genes and a possible major role for enterotoxins.</title>
        <authorList>
            <person name="De Bekker C."/>
            <person name="Evans H.C."/>
            <person name="Brachmann A."/>
            <person name="Hughes D.P."/>
        </authorList>
    </citation>
    <scope>NUCLEOTIDE SEQUENCE [LARGE SCALE GENOMIC DNA]</scope>
    <source>
        <strain evidence="4 5">1348a</strain>
    </source>
</reference>
<dbReference type="InterPro" id="IPR057023">
    <property type="entry name" value="PTP-SAK"/>
</dbReference>
<dbReference type="Proteomes" id="UP000224854">
    <property type="component" value="Unassembled WGS sequence"/>
</dbReference>
<dbReference type="Gene3D" id="3.90.190.10">
    <property type="entry name" value="Protein tyrosine phosphatase superfamily"/>
    <property type="match status" value="1"/>
</dbReference>
<evidence type="ECO:0000259" key="3">
    <source>
        <dbReference type="Pfam" id="PF22784"/>
    </source>
</evidence>
<evidence type="ECO:0000313" key="5">
    <source>
        <dbReference type="Proteomes" id="UP000224854"/>
    </source>
</evidence>
<evidence type="ECO:0000256" key="1">
    <source>
        <dbReference type="ARBA" id="ARBA00022801"/>
    </source>
</evidence>
<dbReference type="InterPro" id="IPR029021">
    <property type="entry name" value="Prot-tyrosine_phosphatase-like"/>
</dbReference>
<feature type="coiled-coil region" evidence="2">
    <location>
        <begin position="666"/>
        <end position="707"/>
    </location>
</feature>
<proteinExistence type="predicted"/>
<gene>
    <name evidence="4" type="ORF">CDD82_4889</name>
</gene>
<organism evidence="4 5">
    <name type="scientific">Ophiocordyceps australis</name>
    <dbReference type="NCBI Taxonomy" id="1399860"/>
    <lineage>
        <taxon>Eukaryota</taxon>
        <taxon>Fungi</taxon>
        <taxon>Dikarya</taxon>
        <taxon>Ascomycota</taxon>
        <taxon>Pezizomycotina</taxon>
        <taxon>Sordariomycetes</taxon>
        <taxon>Hypocreomycetidae</taxon>
        <taxon>Hypocreales</taxon>
        <taxon>Ophiocordycipitaceae</taxon>
        <taxon>Ophiocordyceps</taxon>
    </lineage>
</organism>
<keyword evidence="5" id="KW-1185">Reference proteome</keyword>
<feature type="coiled-coil region" evidence="2">
    <location>
        <begin position="587"/>
        <end position="614"/>
    </location>
</feature>
<evidence type="ECO:0000256" key="2">
    <source>
        <dbReference type="SAM" id="Coils"/>
    </source>
</evidence>
<dbReference type="EMBL" id="NJEU01000424">
    <property type="protein sequence ID" value="PHH74557.1"/>
    <property type="molecule type" value="Genomic_DNA"/>
</dbReference>
<dbReference type="GO" id="GO:0016791">
    <property type="term" value="F:phosphatase activity"/>
    <property type="evidence" value="ECO:0007669"/>
    <property type="project" value="UniProtKB-ARBA"/>
</dbReference>
<feature type="domain" description="Swiss Army Knife protein DSP-PTPase phosphatase" evidence="3">
    <location>
        <begin position="92"/>
        <end position="179"/>
    </location>
</feature>
<evidence type="ECO:0000313" key="4">
    <source>
        <dbReference type="EMBL" id="PHH74557.1"/>
    </source>
</evidence>
<dbReference type="SUPFAM" id="SSF52799">
    <property type="entry name" value="(Phosphotyrosine protein) phosphatases II"/>
    <property type="match status" value="1"/>
</dbReference>
<sequence>MRFFISKTGVFIYVALVSLIKAATGNVTSLHLYKRNDEFATSPPARACKARRILTGHGFARFSWITSEHLGPGDKIARSSAPHYNCKDFDQELTDESIEFLTKHNIHHVISLNAHAKSSVITGILKENNIGYTPIPIPDYSTPSLRDLQRGYEAFRESKGPTLIWCGYGSGRTGAMVSAIEIFRENEKARPDAVTQDEYDKNSVETRAQCKGLDRLQRVLDVEGAVQEISVGQEAYEEAQTAAAEYLMTSQSQSRSLAMTEARSKINRAVSTLSDAATIIDIQQQNDRTLLDRALEIVANPVRQGIWKTPLVYPLTEYIKEQNRQPPTLSGSLDCLKLVKYGLRAVILQFEASPAQTVPVEGDQISIDVQAIENFRKAANQLFESITSKIGELQKKAEVIRHDVYDPQDMKTLKERFSSLHRNLDETFQKITEGIEAIIGESDPLEELYDISQDVVDTAIDLAKMVDENPTLGKEDFADVRETLHQVRMKLAYMTTAIAKHYVQSYVVNGVRNRQDATYDQLDIEKESEGLMNTALEMQGIAAELGSQLHEKANCIHTIKDLLSHQDLDTFAMDAAIGVESTGTLWLKEKESAKEALEYELQTLRDEINTLQEPVQALLTTAVLMKREANLALAVTAQYQHEGGLTPEFSEWRKTGLLQLLNTLEKDAMEEKAAETAEKAAETKGRAAKAEEKAAETTGRAAQAEAKVATPEAKAAKPEIKVAGKQGGSDKGWLLALGLEIGGAVLAAVPTGVVQLAEVFLWARQAIRAIRFLRSAIMDLDITGTIVRRVEEITSKLSGSLRSWRVPTPAPLTEWATQKDAGQILEGLEILREAQAQPERSMDDLMSQLEQIHVPTEDPADQELEQPVSKLIKKLSHREVPLEPAGLAPPLPALLESRKTIDELTQELRIAANVPHHTSDVAFKHLLEEATAYLPQDCDINHDSLAFKIITSIQSSA</sequence>
<dbReference type="AlphaFoldDB" id="A0A2C5Z0P0"/>
<accession>A0A2C5Z0P0</accession>
<protein>
    <recommendedName>
        <fullName evidence="3">Swiss Army Knife protein DSP-PTPase phosphatase domain-containing protein</fullName>
    </recommendedName>
</protein>